<gene>
    <name evidence="2" type="ORF">BDV96DRAFT_646614</name>
</gene>
<protein>
    <submittedName>
        <fullName evidence="2">Uncharacterized protein</fullName>
    </submittedName>
</protein>
<accession>A0A6A5Z6F9</accession>
<keyword evidence="3" id="KW-1185">Reference proteome</keyword>
<dbReference type="AlphaFoldDB" id="A0A6A5Z6F9"/>
<sequence>MPAPSHKGLSTGAKAGIGAGVGEAAVAALVASFLLRRRRAKKNEVGSQHRAAPLQEAEVVHKGFYEYDPKSLLDFAGNARPDYLDVLVEAPIRSPPMEIPDSNDDRFR</sequence>
<proteinExistence type="predicted"/>
<name>A0A6A5Z6F9_9PLEO</name>
<evidence type="ECO:0000313" key="2">
    <source>
        <dbReference type="EMBL" id="KAF2114736.1"/>
    </source>
</evidence>
<organism evidence="2 3">
    <name type="scientific">Lophiotrema nucula</name>
    <dbReference type="NCBI Taxonomy" id="690887"/>
    <lineage>
        <taxon>Eukaryota</taxon>
        <taxon>Fungi</taxon>
        <taxon>Dikarya</taxon>
        <taxon>Ascomycota</taxon>
        <taxon>Pezizomycotina</taxon>
        <taxon>Dothideomycetes</taxon>
        <taxon>Pleosporomycetidae</taxon>
        <taxon>Pleosporales</taxon>
        <taxon>Lophiotremataceae</taxon>
        <taxon>Lophiotrema</taxon>
    </lineage>
</organism>
<dbReference type="EMBL" id="ML977324">
    <property type="protein sequence ID" value="KAF2114736.1"/>
    <property type="molecule type" value="Genomic_DNA"/>
</dbReference>
<keyword evidence="1" id="KW-1133">Transmembrane helix</keyword>
<feature type="transmembrane region" description="Helical" evidence="1">
    <location>
        <begin position="15"/>
        <end position="35"/>
    </location>
</feature>
<evidence type="ECO:0000313" key="3">
    <source>
        <dbReference type="Proteomes" id="UP000799770"/>
    </source>
</evidence>
<reference evidence="2" key="1">
    <citation type="journal article" date="2020" name="Stud. Mycol.">
        <title>101 Dothideomycetes genomes: a test case for predicting lifestyles and emergence of pathogens.</title>
        <authorList>
            <person name="Haridas S."/>
            <person name="Albert R."/>
            <person name="Binder M."/>
            <person name="Bloem J."/>
            <person name="Labutti K."/>
            <person name="Salamov A."/>
            <person name="Andreopoulos B."/>
            <person name="Baker S."/>
            <person name="Barry K."/>
            <person name="Bills G."/>
            <person name="Bluhm B."/>
            <person name="Cannon C."/>
            <person name="Castanera R."/>
            <person name="Culley D."/>
            <person name="Daum C."/>
            <person name="Ezra D."/>
            <person name="Gonzalez J."/>
            <person name="Henrissat B."/>
            <person name="Kuo A."/>
            <person name="Liang C."/>
            <person name="Lipzen A."/>
            <person name="Lutzoni F."/>
            <person name="Magnuson J."/>
            <person name="Mondo S."/>
            <person name="Nolan M."/>
            <person name="Ohm R."/>
            <person name="Pangilinan J."/>
            <person name="Park H.-J."/>
            <person name="Ramirez L."/>
            <person name="Alfaro M."/>
            <person name="Sun H."/>
            <person name="Tritt A."/>
            <person name="Yoshinaga Y."/>
            <person name="Zwiers L.-H."/>
            <person name="Turgeon B."/>
            <person name="Goodwin S."/>
            <person name="Spatafora J."/>
            <person name="Crous P."/>
            <person name="Grigoriev I."/>
        </authorList>
    </citation>
    <scope>NUCLEOTIDE SEQUENCE</scope>
    <source>
        <strain evidence="2">CBS 627.86</strain>
    </source>
</reference>
<dbReference type="Proteomes" id="UP000799770">
    <property type="component" value="Unassembled WGS sequence"/>
</dbReference>
<keyword evidence="1" id="KW-0472">Membrane</keyword>
<evidence type="ECO:0000256" key="1">
    <source>
        <dbReference type="SAM" id="Phobius"/>
    </source>
</evidence>
<keyword evidence="1" id="KW-0812">Transmembrane</keyword>